<feature type="region of interest" description="Disordered" evidence="1">
    <location>
        <begin position="67"/>
        <end position="97"/>
    </location>
</feature>
<reference evidence="3" key="2">
    <citation type="submission" date="2015-01" db="EMBL/GenBank/DDBJ databases">
        <title>Evolutionary Origins and Diversification of the Mycorrhizal Mutualists.</title>
        <authorList>
            <consortium name="DOE Joint Genome Institute"/>
            <consortium name="Mycorrhizal Genomics Consortium"/>
            <person name="Kohler A."/>
            <person name="Kuo A."/>
            <person name="Nagy L.G."/>
            <person name="Floudas D."/>
            <person name="Copeland A."/>
            <person name="Barry K.W."/>
            <person name="Cichocki N."/>
            <person name="Veneault-Fourrey C."/>
            <person name="LaButti K."/>
            <person name="Lindquist E.A."/>
            <person name="Lipzen A."/>
            <person name="Lundell T."/>
            <person name="Morin E."/>
            <person name="Murat C."/>
            <person name="Riley R."/>
            <person name="Ohm R."/>
            <person name="Sun H."/>
            <person name="Tunlid A."/>
            <person name="Henrissat B."/>
            <person name="Grigoriev I.V."/>
            <person name="Hibbett D.S."/>
            <person name="Martin F."/>
        </authorList>
    </citation>
    <scope>NUCLEOTIDE SEQUENCE [LARGE SCALE GENOMIC DNA]</scope>
    <source>
        <strain evidence="3">441</strain>
    </source>
</reference>
<evidence type="ECO:0000313" key="3">
    <source>
        <dbReference type="Proteomes" id="UP000054018"/>
    </source>
</evidence>
<organism evidence="2 3">
    <name type="scientific">Pisolithus microcarpus 441</name>
    <dbReference type="NCBI Taxonomy" id="765257"/>
    <lineage>
        <taxon>Eukaryota</taxon>
        <taxon>Fungi</taxon>
        <taxon>Dikarya</taxon>
        <taxon>Basidiomycota</taxon>
        <taxon>Agaricomycotina</taxon>
        <taxon>Agaricomycetes</taxon>
        <taxon>Agaricomycetidae</taxon>
        <taxon>Boletales</taxon>
        <taxon>Sclerodermatineae</taxon>
        <taxon>Pisolithaceae</taxon>
        <taxon>Pisolithus</taxon>
    </lineage>
</organism>
<feature type="compositionally biased region" description="Basic and acidic residues" evidence="1">
    <location>
        <begin position="72"/>
        <end position="82"/>
    </location>
</feature>
<protein>
    <submittedName>
        <fullName evidence="2">Uncharacterized protein</fullName>
    </submittedName>
</protein>
<evidence type="ECO:0000256" key="1">
    <source>
        <dbReference type="SAM" id="MobiDB-lite"/>
    </source>
</evidence>
<proteinExistence type="predicted"/>
<gene>
    <name evidence="2" type="ORF">PISMIDRAFT_13107</name>
</gene>
<dbReference type="HOGENOM" id="CLU_1678637_0_0_1"/>
<dbReference type="EMBL" id="KN833768">
    <property type="protein sequence ID" value="KIK20274.1"/>
    <property type="molecule type" value="Genomic_DNA"/>
</dbReference>
<reference evidence="2 3" key="1">
    <citation type="submission" date="2014-04" db="EMBL/GenBank/DDBJ databases">
        <authorList>
            <consortium name="DOE Joint Genome Institute"/>
            <person name="Kuo A."/>
            <person name="Kohler A."/>
            <person name="Costa M.D."/>
            <person name="Nagy L.G."/>
            <person name="Floudas D."/>
            <person name="Copeland A."/>
            <person name="Barry K.W."/>
            <person name="Cichocki N."/>
            <person name="Veneault-Fourrey C."/>
            <person name="LaButti K."/>
            <person name="Lindquist E.A."/>
            <person name="Lipzen A."/>
            <person name="Lundell T."/>
            <person name="Morin E."/>
            <person name="Murat C."/>
            <person name="Sun H."/>
            <person name="Tunlid A."/>
            <person name="Henrissat B."/>
            <person name="Grigoriev I.V."/>
            <person name="Hibbett D.S."/>
            <person name="Martin F."/>
            <person name="Nordberg H.P."/>
            <person name="Cantor M.N."/>
            <person name="Hua S.X."/>
        </authorList>
    </citation>
    <scope>NUCLEOTIDE SEQUENCE [LARGE SCALE GENOMIC DNA]</scope>
    <source>
        <strain evidence="2 3">441</strain>
    </source>
</reference>
<name>A0A0C9Z1X1_9AGAM</name>
<keyword evidence="3" id="KW-1185">Reference proteome</keyword>
<accession>A0A0C9Z1X1</accession>
<dbReference type="Proteomes" id="UP000054018">
    <property type="component" value="Unassembled WGS sequence"/>
</dbReference>
<evidence type="ECO:0000313" key="2">
    <source>
        <dbReference type="EMBL" id="KIK20274.1"/>
    </source>
</evidence>
<dbReference type="OrthoDB" id="2712779at2759"/>
<sequence>MTGAQIGSMVVPIYWEACKECQLWGEPGECWVAVGGRSCGLCRKRKKKCSWAAKDWAVLVSGSCKRVGTGGSRDERKKRGCSEVDDGGANMEAGVDKGSKASAPCFEAAGSHLIGERELRRRLPPNDKYHGRLLVAQEEQVVKTSSLWSPRGSKVRE</sequence>
<dbReference type="AlphaFoldDB" id="A0A0C9Z1X1"/>